<feature type="transmembrane region" description="Helical" evidence="12">
    <location>
        <begin position="369"/>
        <end position="388"/>
    </location>
</feature>
<keyword evidence="5" id="KW-0677">Repeat</keyword>
<keyword evidence="8" id="KW-0653">Protein transport</keyword>
<reference evidence="13 14" key="1">
    <citation type="submission" date="2021-08" db="EMBL/GenBank/DDBJ databases">
        <title>Draft Genome Sequence of Phanerochaete sordida strain YK-624.</title>
        <authorList>
            <person name="Mori T."/>
            <person name="Dohra H."/>
            <person name="Suzuki T."/>
            <person name="Kawagishi H."/>
            <person name="Hirai H."/>
        </authorList>
    </citation>
    <scope>NUCLEOTIDE SEQUENCE [LARGE SCALE GENOMIC DNA]</scope>
    <source>
        <strain evidence="13 14">YK-624</strain>
    </source>
</reference>
<comment type="caution">
    <text evidence="13">The sequence shown here is derived from an EMBL/GenBank/DDBJ whole genome shotgun (WGS) entry which is preliminary data.</text>
</comment>
<dbReference type="SUPFAM" id="SSF50998">
    <property type="entry name" value="Quinoprotein alcohol dehydrogenase-like"/>
    <property type="match status" value="1"/>
</dbReference>
<keyword evidence="3 11" id="KW-0853">WD repeat</keyword>
<sequence>MRVQHTAHPLSSFPVYSCAFLSNDELVLGGGGGQSRSGVKNKLRLYKVASHTSIEQLNELELDKGEDLPMSMAAWPATKQLVCGINSAEEALRAGANQNCRRFAVKDNTLTFETSTSTLTVDPEDDDFQKVTVISPDGAFVVVAGKRDMTLLQFPSLEPVADTVHLEKGEIYDAAFSPTHLVLVTTVNLLVYTLPAPKPEGSSEKAAGKQRASALELVQTVDRPELPGKDAGSSFRAAKFHPQNPNVLYTVINTVPPRTRTKHSPRKAFICKWDTSKWKVTKTRQVSDKGLTCFDVSANGKFVAYGTGDYTLGILDTQALAPLLTILKAHELPPTIVRFNPTSDMLVSGSADNTIRLVSVPENLAAASWSSWIIVIVTLLVILFAILAQQMHQATY</sequence>
<dbReference type="GO" id="GO:0015031">
    <property type="term" value="P:protein transport"/>
    <property type="evidence" value="ECO:0007669"/>
    <property type="project" value="UniProtKB-KW"/>
</dbReference>
<keyword evidence="9 12" id="KW-1133">Transmembrane helix</keyword>
<evidence type="ECO:0000256" key="2">
    <source>
        <dbReference type="ARBA" id="ARBA00022448"/>
    </source>
</evidence>
<dbReference type="SMART" id="SM00320">
    <property type="entry name" value="WD40"/>
    <property type="match status" value="3"/>
</dbReference>
<comment type="subcellular location">
    <subcellularLocation>
        <location evidence="1">Endoplasmic reticulum membrane</location>
        <topology evidence="1">Single-pass type II membrane protein</topology>
    </subcellularLocation>
</comment>
<name>A0A9P3L7G8_9APHY</name>
<protein>
    <submittedName>
        <fullName evidence="13">WD40 repeat-like protein</fullName>
    </submittedName>
</protein>
<keyword evidence="10 12" id="KW-0472">Membrane</keyword>
<keyword evidence="2" id="KW-0813">Transport</keyword>
<dbReference type="PANTHER" id="PTHR23284">
    <property type="entry name" value="PROLACTIN REGULATORY ELEMENT BINDING PROTEIN"/>
    <property type="match status" value="1"/>
</dbReference>
<dbReference type="GO" id="GO:0005789">
    <property type="term" value="C:endoplasmic reticulum membrane"/>
    <property type="evidence" value="ECO:0007669"/>
    <property type="project" value="UniProtKB-SubCell"/>
</dbReference>
<feature type="repeat" description="WD" evidence="11">
    <location>
        <begin position="327"/>
        <end position="357"/>
    </location>
</feature>
<dbReference type="GO" id="GO:0006888">
    <property type="term" value="P:endoplasmic reticulum to Golgi vesicle-mediated transport"/>
    <property type="evidence" value="ECO:0007669"/>
    <property type="project" value="TreeGrafter"/>
</dbReference>
<dbReference type="InterPro" id="IPR045260">
    <property type="entry name" value="Sec12-like"/>
</dbReference>
<evidence type="ECO:0000313" key="14">
    <source>
        <dbReference type="Proteomes" id="UP000703269"/>
    </source>
</evidence>
<keyword evidence="14" id="KW-1185">Reference proteome</keyword>
<evidence type="ECO:0000256" key="3">
    <source>
        <dbReference type="ARBA" id="ARBA00022574"/>
    </source>
</evidence>
<dbReference type="Gene3D" id="2.130.10.10">
    <property type="entry name" value="YVTN repeat-like/Quinoprotein amine dehydrogenase"/>
    <property type="match status" value="1"/>
</dbReference>
<accession>A0A9P3L7G8</accession>
<dbReference type="InterPro" id="IPR015943">
    <property type="entry name" value="WD40/YVTN_repeat-like_dom_sf"/>
</dbReference>
<evidence type="ECO:0000256" key="11">
    <source>
        <dbReference type="PROSITE-ProRule" id="PRU00221"/>
    </source>
</evidence>
<evidence type="ECO:0000256" key="1">
    <source>
        <dbReference type="ARBA" id="ARBA00004648"/>
    </source>
</evidence>
<evidence type="ECO:0000256" key="9">
    <source>
        <dbReference type="ARBA" id="ARBA00022989"/>
    </source>
</evidence>
<evidence type="ECO:0000256" key="4">
    <source>
        <dbReference type="ARBA" id="ARBA00022692"/>
    </source>
</evidence>
<keyword evidence="4 12" id="KW-0812">Transmembrane</keyword>
<dbReference type="InterPro" id="IPR001680">
    <property type="entry name" value="WD40_rpt"/>
</dbReference>
<dbReference type="Pfam" id="PF00400">
    <property type="entry name" value="WD40"/>
    <property type="match status" value="1"/>
</dbReference>
<evidence type="ECO:0000256" key="8">
    <source>
        <dbReference type="ARBA" id="ARBA00022927"/>
    </source>
</evidence>
<evidence type="ECO:0000256" key="10">
    <source>
        <dbReference type="ARBA" id="ARBA00023136"/>
    </source>
</evidence>
<dbReference type="PANTHER" id="PTHR23284:SF0">
    <property type="entry name" value="PROLACTIN REGULATORY ELEMENT-BINDING PROTEIN"/>
    <property type="match status" value="1"/>
</dbReference>
<evidence type="ECO:0000256" key="7">
    <source>
        <dbReference type="ARBA" id="ARBA00022892"/>
    </source>
</evidence>
<dbReference type="InterPro" id="IPR011047">
    <property type="entry name" value="Quinoprotein_ADH-like_sf"/>
</dbReference>
<proteinExistence type="predicted"/>
<dbReference type="AlphaFoldDB" id="A0A9P3L7G8"/>
<evidence type="ECO:0000256" key="12">
    <source>
        <dbReference type="SAM" id="Phobius"/>
    </source>
</evidence>
<dbReference type="EMBL" id="BPQB01000001">
    <property type="protein sequence ID" value="GJE84940.1"/>
    <property type="molecule type" value="Genomic_DNA"/>
</dbReference>
<evidence type="ECO:0000256" key="6">
    <source>
        <dbReference type="ARBA" id="ARBA00022824"/>
    </source>
</evidence>
<dbReference type="GO" id="GO:0005085">
    <property type="term" value="F:guanyl-nucleotide exchange factor activity"/>
    <property type="evidence" value="ECO:0007669"/>
    <property type="project" value="InterPro"/>
</dbReference>
<dbReference type="PROSITE" id="PS50082">
    <property type="entry name" value="WD_REPEATS_2"/>
    <property type="match status" value="1"/>
</dbReference>
<evidence type="ECO:0000256" key="5">
    <source>
        <dbReference type="ARBA" id="ARBA00022737"/>
    </source>
</evidence>
<dbReference type="Proteomes" id="UP000703269">
    <property type="component" value="Unassembled WGS sequence"/>
</dbReference>
<keyword evidence="6" id="KW-0256">Endoplasmic reticulum</keyword>
<organism evidence="13 14">
    <name type="scientific">Phanerochaete sordida</name>
    <dbReference type="NCBI Taxonomy" id="48140"/>
    <lineage>
        <taxon>Eukaryota</taxon>
        <taxon>Fungi</taxon>
        <taxon>Dikarya</taxon>
        <taxon>Basidiomycota</taxon>
        <taxon>Agaricomycotina</taxon>
        <taxon>Agaricomycetes</taxon>
        <taxon>Polyporales</taxon>
        <taxon>Phanerochaetaceae</taxon>
        <taxon>Phanerochaete</taxon>
    </lineage>
</organism>
<keyword evidence="7" id="KW-0931">ER-Golgi transport</keyword>
<dbReference type="GO" id="GO:0003400">
    <property type="term" value="P:regulation of COPII vesicle coating"/>
    <property type="evidence" value="ECO:0007669"/>
    <property type="project" value="TreeGrafter"/>
</dbReference>
<dbReference type="OrthoDB" id="2013972at2759"/>
<evidence type="ECO:0000313" key="13">
    <source>
        <dbReference type="EMBL" id="GJE84940.1"/>
    </source>
</evidence>
<gene>
    <name evidence="13" type="ORF">PsYK624_010160</name>
</gene>